<accession>A0A1B6MSX0</accession>
<dbReference type="SUPFAM" id="SSF63748">
    <property type="entry name" value="Tudor/PWWP/MBT"/>
    <property type="match status" value="1"/>
</dbReference>
<dbReference type="EMBL" id="GEBQ01000992">
    <property type="protein sequence ID" value="JAT38985.1"/>
    <property type="molecule type" value="Transcribed_RNA"/>
</dbReference>
<dbReference type="PANTHER" id="PTHR12550">
    <property type="entry name" value="HEPATOMA-DERIVED GROWTH FACTOR-RELATED"/>
    <property type="match status" value="1"/>
</dbReference>
<feature type="non-terminal residue" evidence="2">
    <location>
        <position position="120"/>
    </location>
</feature>
<reference evidence="2" key="1">
    <citation type="submission" date="2015-11" db="EMBL/GenBank/DDBJ databases">
        <title>De novo transcriptome assembly of four potential Pierce s Disease insect vectors from Arizona vineyards.</title>
        <authorList>
            <person name="Tassone E.E."/>
        </authorList>
    </citation>
    <scope>NUCLEOTIDE SEQUENCE</scope>
</reference>
<evidence type="ECO:0000259" key="1">
    <source>
        <dbReference type="PROSITE" id="PS50812"/>
    </source>
</evidence>
<dbReference type="Pfam" id="PF00855">
    <property type="entry name" value="PWWP"/>
    <property type="match status" value="1"/>
</dbReference>
<feature type="domain" description="PWWP" evidence="1">
    <location>
        <begin position="9"/>
        <end position="63"/>
    </location>
</feature>
<name>A0A1B6MSX0_9HEMI</name>
<dbReference type="PANTHER" id="PTHR12550:SF70">
    <property type="entry name" value="JIL-1 ANCHORING AND STABILIZING PROTEIN, ISOFORM A"/>
    <property type="match status" value="1"/>
</dbReference>
<dbReference type="InterPro" id="IPR000313">
    <property type="entry name" value="PWWP_dom"/>
</dbReference>
<dbReference type="Gene3D" id="2.30.30.140">
    <property type="match status" value="1"/>
</dbReference>
<proteinExistence type="predicted"/>
<protein>
    <recommendedName>
        <fullName evidence="1">PWWP domain-containing protein</fullName>
    </recommendedName>
</protein>
<sequence>MEKHPKFKIADKVFAKVKGHSYWPAQITKVDSTNTLPKYSVVFYGTKETADIEENYVCLYLENKSIHGKNKIKNTNFTNALREIIKKSFKKEVSNIAKNNTSSIKVNHKLLDTTSFEELP</sequence>
<organism evidence="2">
    <name type="scientific">Graphocephala atropunctata</name>
    <dbReference type="NCBI Taxonomy" id="36148"/>
    <lineage>
        <taxon>Eukaryota</taxon>
        <taxon>Metazoa</taxon>
        <taxon>Ecdysozoa</taxon>
        <taxon>Arthropoda</taxon>
        <taxon>Hexapoda</taxon>
        <taxon>Insecta</taxon>
        <taxon>Pterygota</taxon>
        <taxon>Neoptera</taxon>
        <taxon>Paraneoptera</taxon>
        <taxon>Hemiptera</taxon>
        <taxon>Auchenorrhyncha</taxon>
        <taxon>Membracoidea</taxon>
        <taxon>Cicadellidae</taxon>
        <taxon>Cicadellinae</taxon>
        <taxon>Cicadellini</taxon>
        <taxon>Graphocephala</taxon>
    </lineage>
</organism>
<evidence type="ECO:0000313" key="2">
    <source>
        <dbReference type="EMBL" id="JAT38985.1"/>
    </source>
</evidence>
<dbReference type="PROSITE" id="PS50812">
    <property type="entry name" value="PWWP"/>
    <property type="match status" value="1"/>
</dbReference>
<gene>
    <name evidence="2" type="ORF">g.50641</name>
</gene>
<dbReference type="AlphaFoldDB" id="A0A1B6MSX0"/>